<accession>A0A1I0SGW2</accession>
<gene>
    <name evidence="1" type="ORF">SAMN05192569_10012</name>
</gene>
<keyword evidence="2" id="KW-1185">Reference proteome</keyword>
<reference evidence="2" key="1">
    <citation type="submission" date="2016-10" db="EMBL/GenBank/DDBJ databases">
        <authorList>
            <person name="Varghese N."/>
            <person name="Submissions S."/>
        </authorList>
    </citation>
    <scope>NUCLEOTIDE SEQUENCE [LARGE SCALE GENOMIC DNA]</scope>
    <source>
        <strain evidence="2">M1</strain>
    </source>
</reference>
<sequence length="64" mass="7390">MQNDNVIMNQPSKKAQRIMVEFFMKTSIPRILAALDRGELVWENGQLVRAKEVTAHANPQRLVR</sequence>
<organism evidence="1 2">
    <name type="scientific">Parageobacillus thermantarcticus</name>
    <dbReference type="NCBI Taxonomy" id="186116"/>
    <lineage>
        <taxon>Bacteria</taxon>
        <taxon>Bacillati</taxon>
        <taxon>Bacillota</taxon>
        <taxon>Bacilli</taxon>
        <taxon>Bacillales</taxon>
        <taxon>Anoxybacillaceae</taxon>
        <taxon>Parageobacillus</taxon>
    </lineage>
</organism>
<proteinExistence type="predicted"/>
<name>A0A1I0SGW2_9BACL</name>
<evidence type="ECO:0000313" key="2">
    <source>
        <dbReference type="Proteomes" id="UP000198650"/>
    </source>
</evidence>
<dbReference type="AlphaFoldDB" id="A0A1I0SGW2"/>
<dbReference type="EMBL" id="FOJS01000001">
    <property type="protein sequence ID" value="SFA37996.1"/>
    <property type="molecule type" value="Genomic_DNA"/>
</dbReference>
<dbReference type="RefSeq" id="WP_090947377.1">
    <property type="nucleotide sequence ID" value="NZ_FOJS01000001.1"/>
</dbReference>
<evidence type="ECO:0000313" key="1">
    <source>
        <dbReference type="EMBL" id="SFA37996.1"/>
    </source>
</evidence>
<dbReference type="STRING" id="186116.SAMN05192569_10012"/>
<dbReference type="OrthoDB" id="2973769at2"/>
<dbReference type="Proteomes" id="UP000198650">
    <property type="component" value="Unassembled WGS sequence"/>
</dbReference>
<protein>
    <submittedName>
        <fullName evidence="1">Uncharacterized protein</fullName>
    </submittedName>
</protein>